<dbReference type="GO" id="GO:0022857">
    <property type="term" value="F:transmembrane transporter activity"/>
    <property type="evidence" value="ECO:0007669"/>
    <property type="project" value="UniProtKB-UniRule"/>
</dbReference>
<feature type="transmembrane region" description="Helical" evidence="9">
    <location>
        <begin position="63"/>
        <end position="84"/>
    </location>
</feature>
<dbReference type="AlphaFoldDB" id="A0A0M7BAA9"/>
<proteinExistence type="inferred from homology"/>
<dbReference type="Proteomes" id="UP000049455">
    <property type="component" value="Unassembled WGS sequence"/>
</dbReference>
<dbReference type="Pfam" id="PF04290">
    <property type="entry name" value="DctQ"/>
    <property type="match status" value="1"/>
</dbReference>
<sequence>MVSLPPGPCEIDFERFLMLTYVRFADSLSAWFGKAFAWLIILMTFGTAYEVLVRYVFNAPTPWSLDVAFIMYGTLFMMGGAYTLSRGGHVRGDFLYRLWPPKVQAGVDLVLYFVFFFPGVLALVFAGFKYASRSFGYAEVSVNSPAGIPIFQFKAVIVAAGLLLLIQGVAEVFRCIMCLRTGIWPAPPDDVKETEDLLMDEAAKAETRSGGLS</sequence>
<accession>A0A0M7BAA9</accession>
<keyword evidence="5 9" id="KW-0812">Transmembrane</keyword>
<reference evidence="11 12" key="1">
    <citation type="submission" date="2015-09" db="EMBL/GenBank/DDBJ databases">
        <authorList>
            <person name="Jackson K.R."/>
            <person name="Lunt B.L."/>
            <person name="Fisher J.N.B."/>
            <person name="Gardner A.V."/>
            <person name="Bailey M.E."/>
            <person name="Deus L.M."/>
            <person name="Earl A.S."/>
            <person name="Gibby P.D."/>
            <person name="Hartmann K.A."/>
            <person name="Liu J.E."/>
            <person name="Manci A.M."/>
            <person name="Nielsen D.A."/>
            <person name="Solomon M.B."/>
            <person name="Breakwell D.P."/>
            <person name="Burnett S.H."/>
            <person name="Grose J.H."/>
        </authorList>
    </citation>
    <scope>NUCLEOTIDE SEQUENCE [LARGE SCALE GENOMIC DNA]</scope>
    <source>
        <strain evidence="11 12">CECT 7799</strain>
    </source>
</reference>
<name>A0A0M7BAA9_9RHOB</name>
<keyword evidence="12" id="KW-1185">Reference proteome</keyword>
<evidence type="ECO:0000259" key="10">
    <source>
        <dbReference type="Pfam" id="PF04290"/>
    </source>
</evidence>
<organism evidence="11 12">
    <name type="scientific">Jannaschia seosinensis</name>
    <dbReference type="NCBI Taxonomy" id="313367"/>
    <lineage>
        <taxon>Bacteria</taxon>
        <taxon>Pseudomonadati</taxon>
        <taxon>Pseudomonadota</taxon>
        <taxon>Alphaproteobacteria</taxon>
        <taxon>Rhodobacterales</taxon>
        <taxon>Roseobacteraceae</taxon>
        <taxon>Jannaschia</taxon>
    </lineage>
</organism>
<dbReference type="PANTHER" id="PTHR35011">
    <property type="entry name" value="2,3-DIKETO-L-GULONATE TRAP TRANSPORTER SMALL PERMEASE PROTEIN YIAM"/>
    <property type="match status" value="1"/>
</dbReference>
<evidence type="ECO:0000256" key="3">
    <source>
        <dbReference type="ARBA" id="ARBA00022475"/>
    </source>
</evidence>
<evidence type="ECO:0000256" key="9">
    <source>
        <dbReference type="RuleBase" id="RU369079"/>
    </source>
</evidence>
<keyword evidence="3" id="KW-1003">Cell membrane</keyword>
<evidence type="ECO:0000313" key="12">
    <source>
        <dbReference type="Proteomes" id="UP000049455"/>
    </source>
</evidence>
<evidence type="ECO:0000256" key="2">
    <source>
        <dbReference type="ARBA" id="ARBA00022448"/>
    </source>
</evidence>
<comment type="subcellular location">
    <subcellularLocation>
        <location evidence="1 9">Cell inner membrane</location>
        <topology evidence="1 9">Multi-pass membrane protein</topology>
    </subcellularLocation>
</comment>
<feature type="transmembrane region" description="Helical" evidence="9">
    <location>
        <begin position="36"/>
        <end position="57"/>
    </location>
</feature>
<protein>
    <recommendedName>
        <fullName evidence="9">TRAP transporter small permease protein</fullName>
    </recommendedName>
</protein>
<evidence type="ECO:0000256" key="8">
    <source>
        <dbReference type="ARBA" id="ARBA00038436"/>
    </source>
</evidence>
<gene>
    <name evidence="11" type="ORF">JSE7799_01850</name>
</gene>
<evidence type="ECO:0000313" key="11">
    <source>
        <dbReference type="EMBL" id="CUH39129.1"/>
    </source>
</evidence>
<dbReference type="STRING" id="313367.JSE7799_01850"/>
<evidence type="ECO:0000256" key="6">
    <source>
        <dbReference type="ARBA" id="ARBA00022989"/>
    </source>
</evidence>
<evidence type="ECO:0000256" key="7">
    <source>
        <dbReference type="ARBA" id="ARBA00023136"/>
    </source>
</evidence>
<comment type="function">
    <text evidence="9">Part of the tripartite ATP-independent periplasmic (TRAP) transport system.</text>
</comment>
<comment type="similarity">
    <text evidence="8 9">Belongs to the TRAP transporter small permease family.</text>
</comment>
<dbReference type="EMBL" id="CYPR01000112">
    <property type="protein sequence ID" value="CUH39129.1"/>
    <property type="molecule type" value="Genomic_DNA"/>
</dbReference>
<dbReference type="InterPro" id="IPR055348">
    <property type="entry name" value="DctQ"/>
</dbReference>
<feature type="transmembrane region" description="Helical" evidence="9">
    <location>
        <begin position="105"/>
        <end position="128"/>
    </location>
</feature>
<evidence type="ECO:0000256" key="1">
    <source>
        <dbReference type="ARBA" id="ARBA00004429"/>
    </source>
</evidence>
<keyword evidence="4 9" id="KW-0997">Cell inner membrane</keyword>
<evidence type="ECO:0000256" key="5">
    <source>
        <dbReference type="ARBA" id="ARBA00022692"/>
    </source>
</evidence>
<feature type="domain" description="Tripartite ATP-independent periplasmic transporters DctQ component" evidence="10">
    <location>
        <begin position="43"/>
        <end position="175"/>
    </location>
</feature>
<comment type="subunit">
    <text evidence="9">The complex comprises the extracytoplasmic solute receptor protein and the two transmembrane proteins.</text>
</comment>
<keyword evidence="2 9" id="KW-0813">Transport</keyword>
<feature type="transmembrane region" description="Helical" evidence="9">
    <location>
        <begin position="148"/>
        <end position="170"/>
    </location>
</feature>
<keyword evidence="6 9" id="KW-1133">Transmembrane helix</keyword>
<dbReference type="InterPro" id="IPR007387">
    <property type="entry name" value="TRAP_DctQ"/>
</dbReference>
<evidence type="ECO:0000256" key="4">
    <source>
        <dbReference type="ARBA" id="ARBA00022519"/>
    </source>
</evidence>
<dbReference type="PANTHER" id="PTHR35011:SF4">
    <property type="entry name" value="SLL1102 PROTEIN"/>
    <property type="match status" value="1"/>
</dbReference>
<dbReference type="GO" id="GO:0005886">
    <property type="term" value="C:plasma membrane"/>
    <property type="evidence" value="ECO:0007669"/>
    <property type="project" value="UniProtKB-SubCell"/>
</dbReference>
<keyword evidence="7 9" id="KW-0472">Membrane</keyword>